<dbReference type="PROSITE" id="PS51276">
    <property type="entry name" value="PEPTIDASE_C56_PFPI"/>
    <property type="match status" value="1"/>
</dbReference>
<sequence>MAKIATLITDLFEDVEFTSPKEALEAAGHTVVTIDKVGNKTVRGKKGEAKVDIDYGIEDVDPDDFDALFIPGGFSPDLLRDDDRVVAFVKSFMKANKLVFAICHGPQLLISARELEGRDVTGYKSIQVDLENAGAKFHDEPVVVCGNQLVTSRTPDDLPEFNREIVNLLKEKEFQK</sequence>
<keyword evidence="3" id="KW-0378">Hydrolase</keyword>
<keyword evidence="4" id="KW-1185">Reference proteome</keyword>
<name>A0A840PWD0_URETH</name>
<evidence type="ECO:0000259" key="2">
    <source>
        <dbReference type="Pfam" id="PF01965"/>
    </source>
</evidence>
<dbReference type="Pfam" id="PF01965">
    <property type="entry name" value="DJ-1_PfpI"/>
    <property type="match status" value="1"/>
</dbReference>
<comment type="similarity">
    <text evidence="1">Belongs to the peptidase C56 family.</text>
</comment>
<dbReference type="Gene3D" id="3.40.50.880">
    <property type="match status" value="1"/>
</dbReference>
<gene>
    <name evidence="3" type="ORF">HNR36_000864</name>
</gene>
<dbReference type="InterPro" id="IPR002818">
    <property type="entry name" value="DJ-1/PfpI"/>
</dbReference>
<evidence type="ECO:0000313" key="4">
    <source>
        <dbReference type="Proteomes" id="UP000557217"/>
    </source>
</evidence>
<evidence type="ECO:0000313" key="3">
    <source>
        <dbReference type="EMBL" id="MBB5148478.1"/>
    </source>
</evidence>
<keyword evidence="3" id="KW-0645">Protease</keyword>
<dbReference type="InterPro" id="IPR029062">
    <property type="entry name" value="Class_I_gatase-like"/>
</dbReference>
<dbReference type="NCBIfam" id="TIGR01382">
    <property type="entry name" value="PfpI"/>
    <property type="match status" value="1"/>
</dbReference>
<dbReference type="PANTHER" id="PTHR42733">
    <property type="entry name" value="DJ-1 PROTEIN"/>
    <property type="match status" value="1"/>
</dbReference>
<dbReference type="EMBL" id="JACHGZ010000006">
    <property type="protein sequence ID" value="MBB5148478.1"/>
    <property type="molecule type" value="Genomic_DNA"/>
</dbReference>
<reference evidence="3 4" key="1">
    <citation type="submission" date="2020-08" db="EMBL/GenBank/DDBJ databases">
        <title>Genomic Encyclopedia of Type Strains, Phase IV (KMG-IV): sequencing the most valuable type-strain genomes for metagenomic binning, comparative biology and taxonomic classification.</title>
        <authorList>
            <person name="Goeker M."/>
        </authorList>
    </citation>
    <scope>NUCLEOTIDE SEQUENCE [LARGE SCALE GENOMIC DNA]</scope>
    <source>
        <strain evidence="3 4">DSM 10633</strain>
    </source>
</reference>
<keyword evidence="3" id="KW-0326">Glycosidase</keyword>
<dbReference type="CDD" id="cd03134">
    <property type="entry name" value="GATase1_PfpI_like"/>
    <property type="match status" value="1"/>
</dbReference>
<accession>A0A840PWD0</accession>
<dbReference type="GO" id="GO:0006508">
    <property type="term" value="P:proteolysis"/>
    <property type="evidence" value="ECO:0007669"/>
    <property type="project" value="UniProtKB-KW"/>
</dbReference>
<dbReference type="Proteomes" id="UP000557217">
    <property type="component" value="Unassembled WGS sequence"/>
</dbReference>
<proteinExistence type="inferred from homology"/>
<evidence type="ECO:0000256" key="1">
    <source>
        <dbReference type="ARBA" id="ARBA00008542"/>
    </source>
</evidence>
<dbReference type="RefSeq" id="WP_168412075.1">
    <property type="nucleotide sequence ID" value="NZ_JAAXPW010000007.1"/>
</dbReference>
<dbReference type="AlphaFoldDB" id="A0A840PWD0"/>
<dbReference type="EC" id="3.2.-.-" evidence="3"/>
<comment type="caution">
    <text evidence="3">The sequence shown here is derived from an EMBL/GenBank/DDBJ whole genome shotgun (WGS) entry which is preliminary data.</text>
</comment>
<feature type="domain" description="DJ-1/PfpI" evidence="2">
    <location>
        <begin position="3"/>
        <end position="167"/>
    </location>
</feature>
<dbReference type="GO" id="GO:0016798">
    <property type="term" value="F:hydrolase activity, acting on glycosyl bonds"/>
    <property type="evidence" value="ECO:0007669"/>
    <property type="project" value="UniProtKB-KW"/>
</dbReference>
<organism evidence="3 4">
    <name type="scientific">Ureibacillus thermosphaericus</name>
    <dbReference type="NCBI Taxonomy" id="51173"/>
    <lineage>
        <taxon>Bacteria</taxon>
        <taxon>Bacillati</taxon>
        <taxon>Bacillota</taxon>
        <taxon>Bacilli</taxon>
        <taxon>Bacillales</taxon>
        <taxon>Caryophanaceae</taxon>
        <taxon>Ureibacillus</taxon>
    </lineage>
</organism>
<dbReference type="InterPro" id="IPR006286">
    <property type="entry name" value="C56_PfpI-like"/>
</dbReference>
<dbReference type="PANTHER" id="PTHR42733:SF2">
    <property type="entry name" value="DJ-1_THIJ_PFPI FAMILY PROTEIN"/>
    <property type="match status" value="1"/>
</dbReference>
<protein>
    <submittedName>
        <fullName evidence="3">Protease I</fullName>
        <ecNumber evidence="3">3.2.-.-</ecNumber>
    </submittedName>
</protein>
<dbReference type="SUPFAM" id="SSF52317">
    <property type="entry name" value="Class I glutamine amidotransferase-like"/>
    <property type="match status" value="1"/>
</dbReference>
<dbReference type="GO" id="GO:0008233">
    <property type="term" value="F:peptidase activity"/>
    <property type="evidence" value="ECO:0007669"/>
    <property type="project" value="UniProtKB-KW"/>
</dbReference>